<evidence type="ECO:0000256" key="1">
    <source>
        <dbReference type="ARBA" id="ARBA00004123"/>
    </source>
</evidence>
<dbReference type="PRINTS" id="PR00367">
    <property type="entry name" value="ETHRSPELEMNT"/>
</dbReference>
<dbReference type="GeneID" id="9686129"/>
<dbReference type="Gene3D" id="3.30.730.10">
    <property type="entry name" value="AP2/ERF domain"/>
    <property type="match status" value="1"/>
</dbReference>
<feature type="domain" description="AP2/ERF" evidence="7">
    <location>
        <begin position="49"/>
        <end position="149"/>
    </location>
</feature>
<dbReference type="InterPro" id="IPR001471">
    <property type="entry name" value="AP2/ERF_dom"/>
</dbReference>
<evidence type="ECO:0000256" key="2">
    <source>
        <dbReference type="ARBA" id="ARBA00023015"/>
    </source>
</evidence>
<evidence type="ECO:0000256" key="5">
    <source>
        <dbReference type="ARBA" id="ARBA00023242"/>
    </source>
</evidence>
<feature type="region of interest" description="Disordered" evidence="6">
    <location>
        <begin position="1"/>
        <end position="68"/>
    </location>
</feature>
<feature type="compositionally biased region" description="Basic and acidic residues" evidence="6">
    <location>
        <begin position="58"/>
        <end position="68"/>
    </location>
</feature>
<feature type="compositionally biased region" description="Gly residues" evidence="6">
    <location>
        <begin position="477"/>
        <end position="489"/>
    </location>
</feature>
<dbReference type="GO" id="GO:0003677">
    <property type="term" value="F:DNA binding"/>
    <property type="evidence" value="ECO:0007669"/>
    <property type="project" value="UniProtKB-KW"/>
</dbReference>
<keyword evidence="9" id="KW-1185">Reference proteome</keyword>
<accession>C1MXG9</accession>
<evidence type="ECO:0000256" key="3">
    <source>
        <dbReference type="ARBA" id="ARBA00023125"/>
    </source>
</evidence>
<evidence type="ECO:0000256" key="4">
    <source>
        <dbReference type="ARBA" id="ARBA00023163"/>
    </source>
</evidence>
<dbReference type="eggNOG" id="ENOG502QV26">
    <property type="taxonomic scope" value="Eukaryota"/>
</dbReference>
<feature type="compositionally biased region" description="Gly residues" evidence="6">
    <location>
        <begin position="180"/>
        <end position="193"/>
    </location>
</feature>
<keyword evidence="2" id="KW-0805">Transcription regulation</keyword>
<dbReference type="OMA" id="AFIAVEC"/>
<name>C1MXG9_MICPC</name>
<dbReference type="Proteomes" id="UP000001876">
    <property type="component" value="Unassembled WGS sequence"/>
</dbReference>
<evidence type="ECO:0000313" key="9">
    <source>
        <dbReference type="Proteomes" id="UP000001876"/>
    </source>
</evidence>
<dbReference type="Pfam" id="PF00847">
    <property type="entry name" value="AP2"/>
    <property type="match status" value="1"/>
</dbReference>
<evidence type="ECO:0000313" key="8">
    <source>
        <dbReference type="EMBL" id="EEH55162.1"/>
    </source>
</evidence>
<dbReference type="PROSITE" id="PS51032">
    <property type="entry name" value="AP2_ERF"/>
    <property type="match status" value="1"/>
</dbReference>
<dbReference type="OrthoDB" id="550883at2759"/>
<feature type="region of interest" description="Disordered" evidence="6">
    <location>
        <begin position="146"/>
        <end position="208"/>
    </location>
</feature>
<organism evidence="9">
    <name type="scientific">Micromonas pusilla (strain CCMP1545)</name>
    <name type="common">Picoplanktonic green alga</name>
    <dbReference type="NCBI Taxonomy" id="564608"/>
    <lineage>
        <taxon>Eukaryota</taxon>
        <taxon>Viridiplantae</taxon>
        <taxon>Chlorophyta</taxon>
        <taxon>Mamiellophyceae</taxon>
        <taxon>Mamiellales</taxon>
        <taxon>Mamiellaceae</taxon>
        <taxon>Micromonas</taxon>
    </lineage>
</organism>
<feature type="compositionally biased region" description="Pro residues" evidence="6">
    <location>
        <begin position="154"/>
        <end position="165"/>
    </location>
</feature>
<protein>
    <submittedName>
        <fullName evidence="8">Erf-like protein</fullName>
    </submittedName>
</protein>
<feature type="region of interest" description="Disordered" evidence="6">
    <location>
        <begin position="371"/>
        <end position="413"/>
    </location>
</feature>
<keyword evidence="3" id="KW-0238">DNA-binding</keyword>
<keyword evidence="4" id="KW-0804">Transcription</keyword>
<dbReference type="SUPFAM" id="SSF54171">
    <property type="entry name" value="DNA-binding domain"/>
    <property type="match status" value="1"/>
</dbReference>
<dbReference type="KEGG" id="mpp:MICPUCDRAFT_60155"/>
<dbReference type="GO" id="GO:0003700">
    <property type="term" value="F:DNA-binding transcription factor activity"/>
    <property type="evidence" value="ECO:0007669"/>
    <property type="project" value="InterPro"/>
</dbReference>
<dbReference type="InterPro" id="IPR036955">
    <property type="entry name" value="AP2/ERF_dom_sf"/>
</dbReference>
<feature type="compositionally biased region" description="Acidic residues" evidence="6">
    <location>
        <begin position="21"/>
        <end position="35"/>
    </location>
</feature>
<dbReference type="CDD" id="cd00018">
    <property type="entry name" value="AP2"/>
    <property type="match status" value="1"/>
</dbReference>
<proteinExistence type="predicted"/>
<reference evidence="8 9" key="1">
    <citation type="journal article" date="2009" name="Science">
        <title>Green evolution and dynamic adaptations revealed by genomes of the marine picoeukaryotes Micromonas.</title>
        <authorList>
            <person name="Worden A.Z."/>
            <person name="Lee J.H."/>
            <person name="Mock T."/>
            <person name="Rouze P."/>
            <person name="Simmons M.P."/>
            <person name="Aerts A.L."/>
            <person name="Allen A.E."/>
            <person name="Cuvelier M.L."/>
            <person name="Derelle E."/>
            <person name="Everett M.V."/>
            <person name="Foulon E."/>
            <person name="Grimwood J."/>
            <person name="Gundlach H."/>
            <person name="Henrissat B."/>
            <person name="Napoli C."/>
            <person name="McDonald S.M."/>
            <person name="Parker M.S."/>
            <person name="Rombauts S."/>
            <person name="Salamov A."/>
            <person name="Von Dassow P."/>
            <person name="Badger J.H."/>
            <person name="Coutinho P.M."/>
            <person name="Demir E."/>
            <person name="Dubchak I."/>
            <person name="Gentemann C."/>
            <person name="Eikrem W."/>
            <person name="Gready J.E."/>
            <person name="John U."/>
            <person name="Lanier W."/>
            <person name="Lindquist E.A."/>
            <person name="Lucas S."/>
            <person name="Mayer K.F."/>
            <person name="Moreau H."/>
            <person name="Not F."/>
            <person name="Otillar R."/>
            <person name="Panaud O."/>
            <person name="Pangilinan J."/>
            <person name="Paulsen I."/>
            <person name="Piegu B."/>
            <person name="Poliakov A."/>
            <person name="Robbens S."/>
            <person name="Schmutz J."/>
            <person name="Toulza E."/>
            <person name="Wyss T."/>
            <person name="Zelensky A."/>
            <person name="Zhou K."/>
            <person name="Armbrust E.V."/>
            <person name="Bhattacharya D."/>
            <person name="Goodenough U.W."/>
            <person name="Van de Peer Y."/>
            <person name="Grigoriev I.V."/>
        </authorList>
    </citation>
    <scope>NUCLEOTIDE SEQUENCE [LARGE SCALE GENOMIC DNA]</scope>
    <source>
        <strain evidence="8 9">CCMP1545</strain>
    </source>
</reference>
<feature type="region of interest" description="Disordered" evidence="6">
    <location>
        <begin position="473"/>
        <end position="508"/>
    </location>
</feature>
<gene>
    <name evidence="8" type="ORF">MICPUCDRAFT_60155</name>
</gene>
<dbReference type="SMART" id="SM00380">
    <property type="entry name" value="AP2"/>
    <property type="match status" value="1"/>
</dbReference>
<dbReference type="RefSeq" id="XP_003060393.1">
    <property type="nucleotide sequence ID" value="XM_003060347.1"/>
</dbReference>
<dbReference type="PANTHER" id="PTHR31194:SF140">
    <property type="entry name" value="ETHYLENE-RESPONSIVE TRANSCRIPTION FACTOR CRF2"/>
    <property type="match status" value="1"/>
</dbReference>
<dbReference type="InterPro" id="IPR016177">
    <property type="entry name" value="DNA-bd_dom_sf"/>
</dbReference>
<dbReference type="EMBL" id="GG663742">
    <property type="protein sequence ID" value="EEH55162.1"/>
    <property type="molecule type" value="Genomic_DNA"/>
</dbReference>
<dbReference type="AlphaFoldDB" id="C1MXG9"/>
<evidence type="ECO:0000256" key="6">
    <source>
        <dbReference type="SAM" id="MobiDB-lite"/>
    </source>
</evidence>
<dbReference type="GO" id="GO:0005634">
    <property type="term" value="C:nucleus"/>
    <property type="evidence" value="ECO:0007669"/>
    <property type="project" value="UniProtKB-SubCell"/>
</dbReference>
<dbReference type="InterPro" id="IPR050913">
    <property type="entry name" value="AP2/ERF_ERF"/>
</dbReference>
<dbReference type="PANTHER" id="PTHR31194">
    <property type="entry name" value="SHN SHINE , DNA BINDING / TRANSCRIPTION FACTOR"/>
    <property type="match status" value="1"/>
</dbReference>
<comment type="subcellular location">
    <subcellularLocation>
        <location evidence="1">Nucleus</location>
    </subcellularLocation>
</comment>
<evidence type="ECO:0000259" key="7">
    <source>
        <dbReference type="PROSITE" id="PS51032"/>
    </source>
</evidence>
<keyword evidence="5" id="KW-0539">Nucleus</keyword>
<sequence>MSAAVAGNMHSPTDSLPPANVEDDDLDDLDDDDDDPKAVTKTKKTTSSIYRGVRQRPWGREPLDDWHRGARKLSPRKYRDVVEFSSVSDALPRSLPRAVPSRSWAAEIRDPNRGARLWLGTFDTAEEAARAYDAAARHIRGPNARTNFQLAPGEVPPPFVLPDPPTGGRGGRGRGDGPDSPGGGRGGRGGRGGPHVAKKGRGAGAGMPKTGVGLGGGGYGVGGGGGGGFLGAFAGAHSNAFKPSVVGASHGRFNATAHGGTHTANDLSALVNANLALAQQNLSMAGAHGGHGAGAGSGSDGGFIRLGGAGVGGGNHHHHHVVGEIPRIHNSKRERAPSNPFLGTSFGVAGSFGSVFGHDYLSSTPDGGLGFPSHFGSSPGAGGELHGGSHHGRSGGGASHEGSHHGRSGGGGLGGGGFSLGAAIKDDFEVGSLGAAGGLDDSVMPIGSMELGSPLDSFGDLMGSLPKGGSLGLKNSLGGGNKNGAGGLPFGRSSQGDGRTATDALKMR</sequence>